<dbReference type="RefSeq" id="WP_126726832.1">
    <property type="nucleotide sequence ID" value="NZ_RYZH01000037.1"/>
</dbReference>
<dbReference type="Proteomes" id="UP000280296">
    <property type="component" value="Unassembled WGS sequence"/>
</dbReference>
<evidence type="ECO:0000256" key="1">
    <source>
        <dbReference type="SAM" id="MobiDB-lite"/>
    </source>
</evidence>
<gene>
    <name evidence="3" type="ORF">TsocGM_17910</name>
</gene>
<feature type="domain" description="MoxR-vWA-beta-propeller ternary system" evidence="2">
    <location>
        <begin position="6"/>
        <end position="202"/>
    </location>
</feature>
<proteinExistence type="predicted"/>
<protein>
    <recommendedName>
        <fullName evidence="2">MoxR-vWA-beta-propeller ternary system domain-containing protein</fullName>
    </recommendedName>
</protein>
<evidence type="ECO:0000313" key="3">
    <source>
        <dbReference type="EMBL" id="RUL85745.1"/>
    </source>
</evidence>
<accession>A0A432MGE9</accession>
<dbReference type="EMBL" id="RYZH01000037">
    <property type="protein sequence ID" value="RUL85745.1"/>
    <property type="molecule type" value="Genomic_DNA"/>
</dbReference>
<dbReference type="OrthoDB" id="280306at2"/>
<dbReference type="AlphaFoldDB" id="A0A432MGE9"/>
<dbReference type="InterPro" id="IPR045549">
    <property type="entry name" value="bpX4"/>
</dbReference>
<organism evidence="3 4">
    <name type="scientific">Tautonia sociabilis</name>
    <dbReference type="NCBI Taxonomy" id="2080755"/>
    <lineage>
        <taxon>Bacteria</taxon>
        <taxon>Pseudomonadati</taxon>
        <taxon>Planctomycetota</taxon>
        <taxon>Planctomycetia</taxon>
        <taxon>Isosphaerales</taxon>
        <taxon>Isosphaeraceae</taxon>
        <taxon>Tautonia</taxon>
    </lineage>
</organism>
<comment type="caution">
    <text evidence="3">The sequence shown here is derived from an EMBL/GenBank/DDBJ whole genome shotgun (WGS) entry which is preliminary data.</text>
</comment>
<feature type="compositionally biased region" description="Gly residues" evidence="1">
    <location>
        <begin position="234"/>
        <end position="243"/>
    </location>
</feature>
<feature type="compositionally biased region" description="Basic and acidic residues" evidence="1">
    <location>
        <begin position="211"/>
        <end position="227"/>
    </location>
</feature>
<reference evidence="3 4" key="2">
    <citation type="submission" date="2019-01" db="EMBL/GenBank/DDBJ databases">
        <title>Tautonia sociabilis, a novel thermotolerant planctomycete of Isosphaeraceae family, isolated from a 4000 m deep subterranean habitat.</title>
        <authorList>
            <person name="Kovaleva O.L."/>
            <person name="Elcheninov A.G."/>
            <person name="Van Heerden E."/>
            <person name="Toshchakov S.V."/>
            <person name="Novikov A."/>
            <person name="Bonch-Osmolovskaya E.A."/>
            <person name="Kublanov I.V."/>
        </authorList>
    </citation>
    <scope>NUCLEOTIDE SEQUENCE [LARGE SCALE GENOMIC DNA]</scope>
    <source>
        <strain evidence="3 4">GM2012</strain>
    </source>
</reference>
<keyword evidence="4" id="KW-1185">Reference proteome</keyword>
<feature type="region of interest" description="Disordered" evidence="1">
    <location>
        <begin position="205"/>
        <end position="243"/>
    </location>
</feature>
<evidence type="ECO:0000259" key="2">
    <source>
        <dbReference type="Pfam" id="PF19920"/>
    </source>
</evidence>
<sequence length="243" mass="26386">MVTATLAEFLERLLGEGRVAFRGPPMASATGDDRAAAVVILRTAFAEDLMELAGPPLPFDEKTAIAAAEWTRRACWFLISRGEPTEVVDRALGGFPMPRDASAHLAADLTFRYLPALRRRARAIDPDDVLSRRLDEVLRRWPLSGVLADLDASPESPTDFDGHEGLLLRFSERLIDHERRSWAPGSPLGREILALALEAAGRPRSALLGPDTRDLEGTNDPKHERQPPGRAGARAGGTDGGRG</sequence>
<dbReference type="Pfam" id="PF19920">
    <property type="entry name" value="bpX4"/>
    <property type="match status" value="1"/>
</dbReference>
<evidence type="ECO:0000313" key="4">
    <source>
        <dbReference type="Proteomes" id="UP000280296"/>
    </source>
</evidence>
<name>A0A432MGE9_9BACT</name>
<reference evidence="3 4" key="1">
    <citation type="submission" date="2018-12" db="EMBL/GenBank/DDBJ databases">
        <authorList>
            <person name="Toschakov S.V."/>
        </authorList>
    </citation>
    <scope>NUCLEOTIDE SEQUENCE [LARGE SCALE GENOMIC DNA]</scope>
    <source>
        <strain evidence="3 4">GM2012</strain>
    </source>
</reference>